<evidence type="ECO:0000313" key="2">
    <source>
        <dbReference type="Proteomes" id="UP000006729"/>
    </source>
</evidence>
<keyword evidence="2" id="KW-1185">Reference proteome</keyword>
<dbReference type="EMBL" id="CM009291">
    <property type="protein sequence ID" value="PNT50132.1"/>
    <property type="molecule type" value="Genomic_DNA"/>
</dbReference>
<proteinExistence type="predicted"/>
<sequence length="70" mass="8418">MWQRLEIYEHRKFVVHDILDYREGRSHVKVSLESTNHTRVRSGHLFYCKHVQHPYLLLLLSGFIIIENAS</sequence>
<protein>
    <submittedName>
        <fullName evidence="1">Uncharacterized protein</fullName>
    </submittedName>
</protein>
<gene>
    <name evidence="1" type="ORF">POPTR_002G169000</name>
</gene>
<accession>A0A2K2BK29</accession>
<evidence type="ECO:0000313" key="1">
    <source>
        <dbReference type="EMBL" id="PNT50132.1"/>
    </source>
</evidence>
<reference evidence="1 2" key="1">
    <citation type="journal article" date="2006" name="Science">
        <title>The genome of black cottonwood, Populus trichocarpa (Torr. &amp; Gray).</title>
        <authorList>
            <person name="Tuskan G.A."/>
            <person name="Difazio S."/>
            <person name="Jansson S."/>
            <person name="Bohlmann J."/>
            <person name="Grigoriev I."/>
            <person name="Hellsten U."/>
            <person name="Putnam N."/>
            <person name="Ralph S."/>
            <person name="Rombauts S."/>
            <person name="Salamov A."/>
            <person name="Schein J."/>
            <person name="Sterck L."/>
            <person name="Aerts A."/>
            <person name="Bhalerao R.R."/>
            <person name="Bhalerao R.P."/>
            <person name="Blaudez D."/>
            <person name="Boerjan W."/>
            <person name="Brun A."/>
            <person name="Brunner A."/>
            <person name="Busov V."/>
            <person name="Campbell M."/>
            <person name="Carlson J."/>
            <person name="Chalot M."/>
            <person name="Chapman J."/>
            <person name="Chen G.L."/>
            <person name="Cooper D."/>
            <person name="Coutinho P.M."/>
            <person name="Couturier J."/>
            <person name="Covert S."/>
            <person name="Cronk Q."/>
            <person name="Cunningham R."/>
            <person name="Davis J."/>
            <person name="Degroeve S."/>
            <person name="Dejardin A."/>
            <person name="Depamphilis C."/>
            <person name="Detter J."/>
            <person name="Dirks B."/>
            <person name="Dubchak I."/>
            <person name="Duplessis S."/>
            <person name="Ehlting J."/>
            <person name="Ellis B."/>
            <person name="Gendler K."/>
            <person name="Goodstein D."/>
            <person name="Gribskov M."/>
            <person name="Grimwood J."/>
            <person name="Groover A."/>
            <person name="Gunter L."/>
            <person name="Hamberger B."/>
            <person name="Heinze B."/>
            <person name="Helariutta Y."/>
            <person name="Henrissat B."/>
            <person name="Holligan D."/>
            <person name="Holt R."/>
            <person name="Huang W."/>
            <person name="Islam-Faridi N."/>
            <person name="Jones S."/>
            <person name="Jones-Rhoades M."/>
            <person name="Jorgensen R."/>
            <person name="Joshi C."/>
            <person name="Kangasjarvi J."/>
            <person name="Karlsson J."/>
            <person name="Kelleher C."/>
            <person name="Kirkpatrick R."/>
            <person name="Kirst M."/>
            <person name="Kohler A."/>
            <person name="Kalluri U."/>
            <person name="Larimer F."/>
            <person name="Leebens-Mack J."/>
            <person name="Leple J.C."/>
            <person name="Locascio P."/>
            <person name="Lou Y."/>
            <person name="Lucas S."/>
            <person name="Martin F."/>
            <person name="Montanini B."/>
            <person name="Napoli C."/>
            <person name="Nelson D.R."/>
            <person name="Nelson C."/>
            <person name="Nieminen K."/>
            <person name="Nilsson O."/>
            <person name="Pereda V."/>
            <person name="Peter G."/>
            <person name="Philippe R."/>
            <person name="Pilate G."/>
            <person name="Poliakov A."/>
            <person name="Razumovskaya J."/>
            <person name="Richardson P."/>
            <person name="Rinaldi C."/>
            <person name="Ritland K."/>
            <person name="Rouze P."/>
            <person name="Ryaboy D."/>
            <person name="Schmutz J."/>
            <person name="Schrader J."/>
            <person name="Segerman B."/>
            <person name="Shin H."/>
            <person name="Siddiqui A."/>
            <person name="Sterky F."/>
            <person name="Terry A."/>
            <person name="Tsai C.J."/>
            <person name="Uberbacher E."/>
            <person name="Unneberg P."/>
            <person name="Vahala J."/>
            <person name="Wall K."/>
            <person name="Wessler S."/>
            <person name="Yang G."/>
            <person name="Yin T."/>
            <person name="Douglas C."/>
            <person name="Marra M."/>
            <person name="Sandberg G."/>
            <person name="Van de Peer Y."/>
            <person name="Rokhsar D."/>
        </authorList>
    </citation>
    <scope>NUCLEOTIDE SEQUENCE [LARGE SCALE GENOMIC DNA]</scope>
    <source>
        <strain evidence="2">cv. Nisqually</strain>
    </source>
</reference>
<name>A0A2K2BK29_POPTR</name>
<organism evidence="1 2">
    <name type="scientific">Populus trichocarpa</name>
    <name type="common">Western balsam poplar</name>
    <name type="synonym">Populus balsamifera subsp. trichocarpa</name>
    <dbReference type="NCBI Taxonomy" id="3694"/>
    <lineage>
        <taxon>Eukaryota</taxon>
        <taxon>Viridiplantae</taxon>
        <taxon>Streptophyta</taxon>
        <taxon>Embryophyta</taxon>
        <taxon>Tracheophyta</taxon>
        <taxon>Spermatophyta</taxon>
        <taxon>Magnoliopsida</taxon>
        <taxon>eudicotyledons</taxon>
        <taxon>Gunneridae</taxon>
        <taxon>Pentapetalae</taxon>
        <taxon>rosids</taxon>
        <taxon>fabids</taxon>
        <taxon>Malpighiales</taxon>
        <taxon>Salicaceae</taxon>
        <taxon>Saliceae</taxon>
        <taxon>Populus</taxon>
    </lineage>
</organism>
<dbReference type="AlphaFoldDB" id="A0A2K2BK29"/>
<dbReference type="InParanoid" id="A0A2K2BK29"/>
<dbReference type="Proteomes" id="UP000006729">
    <property type="component" value="Chromosome 2"/>
</dbReference>